<dbReference type="Pfam" id="PF14071">
    <property type="entry name" value="YlbD_coat"/>
    <property type="match status" value="1"/>
</dbReference>
<dbReference type="EMBL" id="JBHTKL010000001">
    <property type="protein sequence ID" value="MFD1018052.1"/>
    <property type="molecule type" value="Genomic_DNA"/>
</dbReference>
<dbReference type="Proteomes" id="UP001596990">
    <property type="component" value="Unassembled WGS sequence"/>
</dbReference>
<gene>
    <name evidence="2" type="primary">ylbD</name>
    <name evidence="2" type="ORF">ACFQ2J_02470</name>
</gene>
<evidence type="ECO:0000313" key="3">
    <source>
        <dbReference type="Proteomes" id="UP001596990"/>
    </source>
</evidence>
<evidence type="ECO:0000256" key="1">
    <source>
        <dbReference type="SAM" id="MobiDB-lite"/>
    </source>
</evidence>
<organism evidence="2 3">
    <name type="scientific">Thalassobacillus hwangdonensis</name>
    <dbReference type="NCBI Taxonomy" id="546108"/>
    <lineage>
        <taxon>Bacteria</taxon>
        <taxon>Bacillati</taxon>
        <taxon>Bacillota</taxon>
        <taxon>Bacilli</taxon>
        <taxon>Bacillales</taxon>
        <taxon>Bacillaceae</taxon>
        <taxon>Thalassobacillus</taxon>
    </lineage>
</organism>
<evidence type="ECO:0000313" key="2">
    <source>
        <dbReference type="EMBL" id="MFD1018052.1"/>
    </source>
</evidence>
<protein>
    <submittedName>
        <fullName evidence="2">Spore coat protein YlbD</fullName>
    </submittedName>
</protein>
<sequence>MEEKSLHPDVRRFQQFVGSHPKLKQALRENKGSLQDWYEKWALLGEDDPFWDDYKREDAGDDKKEDLDESNDGSKKEWMNQFMHMVNTVNWDQVNGHIHQLNGAIGNIQNLVQQFQDMKKSNAGPKNTFPFLKD</sequence>
<accession>A0ABW3KVY5</accession>
<reference evidence="3" key="1">
    <citation type="journal article" date="2019" name="Int. J. Syst. Evol. Microbiol.">
        <title>The Global Catalogue of Microorganisms (GCM) 10K type strain sequencing project: providing services to taxonomists for standard genome sequencing and annotation.</title>
        <authorList>
            <consortium name="The Broad Institute Genomics Platform"/>
            <consortium name="The Broad Institute Genome Sequencing Center for Infectious Disease"/>
            <person name="Wu L."/>
            <person name="Ma J."/>
        </authorList>
    </citation>
    <scope>NUCLEOTIDE SEQUENCE [LARGE SCALE GENOMIC DNA]</scope>
    <source>
        <strain evidence="3">CCUG 56607</strain>
    </source>
</reference>
<keyword evidence="3" id="KW-1185">Reference proteome</keyword>
<dbReference type="InterPro" id="IPR025953">
    <property type="entry name" value="YlbD_coat"/>
</dbReference>
<feature type="region of interest" description="Disordered" evidence="1">
    <location>
        <begin position="49"/>
        <end position="75"/>
    </location>
</feature>
<dbReference type="RefSeq" id="WP_386056269.1">
    <property type="nucleotide sequence ID" value="NZ_JBHTKL010000001.1"/>
</dbReference>
<keyword evidence="2" id="KW-0946">Virion</keyword>
<keyword evidence="2" id="KW-0167">Capsid protein</keyword>
<proteinExistence type="predicted"/>
<feature type="compositionally biased region" description="Basic and acidic residues" evidence="1">
    <location>
        <begin position="52"/>
        <end position="75"/>
    </location>
</feature>
<comment type="caution">
    <text evidence="2">The sequence shown here is derived from an EMBL/GenBank/DDBJ whole genome shotgun (WGS) entry which is preliminary data.</text>
</comment>
<name>A0ABW3KVY5_9BACI</name>